<dbReference type="Gene3D" id="1.10.472.10">
    <property type="entry name" value="Cyclin-like"/>
    <property type="match status" value="1"/>
</dbReference>
<accession>A0A3P6RY95</accession>
<gene>
    <name evidence="2" type="ORF">CGOC_LOCUS5274</name>
</gene>
<dbReference type="AlphaFoldDB" id="A0A3P6RY95"/>
<organism evidence="2 3">
    <name type="scientific">Cylicostephanus goldi</name>
    <name type="common">Nematode worm</name>
    <dbReference type="NCBI Taxonomy" id="71465"/>
    <lineage>
        <taxon>Eukaryota</taxon>
        <taxon>Metazoa</taxon>
        <taxon>Ecdysozoa</taxon>
        <taxon>Nematoda</taxon>
        <taxon>Chromadorea</taxon>
        <taxon>Rhabditida</taxon>
        <taxon>Rhabditina</taxon>
        <taxon>Rhabditomorpha</taxon>
        <taxon>Strongyloidea</taxon>
        <taxon>Strongylidae</taxon>
        <taxon>Cylicostephanus</taxon>
    </lineage>
</organism>
<proteinExistence type="predicted"/>
<dbReference type="InterPro" id="IPR002720">
    <property type="entry name" value="RB_A"/>
</dbReference>
<dbReference type="GO" id="GO:0051726">
    <property type="term" value="P:regulation of cell cycle"/>
    <property type="evidence" value="ECO:0007669"/>
    <property type="project" value="InterPro"/>
</dbReference>
<evidence type="ECO:0000259" key="1">
    <source>
        <dbReference type="Pfam" id="PF01858"/>
    </source>
</evidence>
<name>A0A3P6RY95_CYLGO</name>
<keyword evidence="3" id="KW-1185">Reference proteome</keyword>
<dbReference type="OrthoDB" id="844594at2759"/>
<dbReference type="Pfam" id="PF01858">
    <property type="entry name" value="RB_A"/>
    <property type="match status" value="1"/>
</dbReference>
<dbReference type="GO" id="GO:0005634">
    <property type="term" value="C:nucleus"/>
    <property type="evidence" value="ECO:0007669"/>
    <property type="project" value="InterPro"/>
</dbReference>
<sequence>MTQTDTTASPSQKLNPLVPSDFKLEGSSLQRVCLQMRDNPVSLITLSADMMGERFVERVTSECTDKEDLYDPAISQAPEEHREAITTLFFVLVEKIVLEERKRNPDRDLEVV</sequence>
<reference evidence="2 3" key="1">
    <citation type="submission" date="2018-11" db="EMBL/GenBank/DDBJ databases">
        <authorList>
            <consortium name="Pathogen Informatics"/>
        </authorList>
    </citation>
    <scope>NUCLEOTIDE SEQUENCE [LARGE SCALE GENOMIC DNA]</scope>
</reference>
<dbReference type="Proteomes" id="UP000271889">
    <property type="component" value="Unassembled WGS sequence"/>
</dbReference>
<dbReference type="EMBL" id="UYRV01015753">
    <property type="protein sequence ID" value="VDK61323.1"/>
    <property type="molecule type" value="Genomic_DNA"/>
</dbReference>
<protein>
    <recommendedName>
        <fullName evidence="1">Retinoblastoma-associated protein A-box domain-containing protein</fullName>
    </recommendedName>
</protein>
<evidence type="ECO:0000313" key="3">
    <source>
        <dbReference type="Proteomes" id="UP000271889"/>
    </source>
</evidence>
<evidence type="ECO:0000313" key="2">
    <source>
        <dbReference type="EMBL" id="VDK61323.1"/>
    </source>
</evidence>
<feature type="domain" description="Retinoblastoma-associated protein A-box" evidence="1">
    <location>
        <begin position="5"/>
        <end position="110"/>
    </location>
</feature>